<organism evidence="1 2">
    <name type="scientific">Thalassiosira oceanica</name>
    <name type="common">Marine diatom</name>
    <dbReference type="NCBI Taxonomy" id="159749"/>
    <lineage>
        <taxon>Eukaryota</taxon>
        <taxon>Sar</taxon>
        <taxon>Stramenopiles</taxon>
        <taxon>Ochrophyta</taxon>
        <taxon>Bacillariophyta</taxon>
        <taxon>Coscinodiscophyceae</taxon>
        <taxon>Thalassiosirophycidae</taxon>
        <taxon>Thalassiosirales</taxon>
        <taxon>Thalassiosiraceae</taxon>
        <taxon>Thalassiosira</taxon>
    </lineage>
</organism>
<accession>K0R3B2</accession>
<keyword evidence="2" id="KW-1185">Reference proteome</keyword>
<dbReference type="AlphaFoldDB" id="K0R3B2"/>
<evidence type="ECO:0000313" key="2">
    <source>
        <dbReference type="Proteomes" id="UP000266841"/>
    </source>
</evidence>
<comment type="caution">
    <text evidence="1">The sequence shown here is derived from an EMBL/GenBank/DDBJ whole genome shotgun (WGS) entry which is preliminary data.</text>
</comment>
<evidence type="ECO:0000313" key="1">
    <source>
        <dbReference type="EMBL" id="EJK47343.1"/>
    </source>
</evidence>
<sequence length="353" mass="39226">MALKTRCILSVPGNWISLISAEQWGAAMEDEVAIRVHGVSPLPTPLPKGMGRGGQMLAAGNCWHCWMAQISAEQWGAAMEDEMVAIRVHGVSPLPKGMGREDRWVHGCWMAQISAEQNLREEGFRENSLDEVSYNSGQGRNAATTTSVRVEDITSFIHRRTATHIHHVGKGYEKVEPSYFQVTGPGGLPVLAYGDLRGGRHVIQPPDVFASGYFSDEDESTGISNKEEDYMFCISRCRQNSERCASRIEDLQTLELHINGSKRADISESSSKSTIDESSLKLCYKWNCSDTIHCARLGLMDEGCWVKLDLEIDISYFQSELAPSSHDDLIERLSTGQTDYYNKSQAIDDVSDP</sequence>
<proteinExistence type="predicted"/>
<gene>
    <name evidence="1" type="ORF">THAOC_33943</name>
</gene>
<protein>
    <submittedName>
        <fullName evidence="1">Uncharacterized protein</fullName>
    </submittedName>
</protein>
<dbReference type="Proteomes" id="UP000266841">
    <property type="component" value="Unassembled WGS sequence"/>
</dbReference>
<name>K0R3B2_THAOC</name>
<dbReference type="EMBL" id="AGNL01047056">
    <property type="protein sequence ID" value="EJK47343.1"/>
    <property type="molecule type" value="Genomic_DNA"/>
</dbReference>
<reference evidence="1 2" key="1">
    <citation type="journal article" date="2012" name="Genome Biol.">
        <title>Genome and low-iron response of an oceanic diatom adapted to chronic iron limitation.</title>
        <authorList>
            <person name="Lommer M."/>
            <person name="Specht M."/>
            <person name="Roy A.S."/>
            <person name="Kraemer L."/>
            <person name="Andreson R."/>
            <person name="Gutowska M.A."/>
            <person name="Wolf J."/>
            <person name="Bergner S.V."/>
            <person name="Schilhabel M.B."/>
            <person name="Klostermeier U.C."/>
            <person name="Beiko R.G."/>
            <person name="Rosenstiel P."/>
            <person name="Hippler M."/>
            <person name="Laroche J."/>
        </authorList>
    </citation>
    <scope>NUCLEOTIDE SEQUENCE [LARGE SCALE GENOMIC DNA]</scope>
    <source>
        <strain evidence="1 2">CCMP1005</strain>
    </source>
</reference>